<dbReference type="AlphaFoldDB" id="A0A6B0R0N5"/>
<sequence length="70" mass="7291">MTKWNSDVLKCGCKLTASSPVAPERSGSSAAAAEGAWLFPFAQKPECPQVSWAQHPSPSACAPIPSHGPK</sequence>
<comment type="caution">
    <text evidence="1">The sequence shown here is derived from an EMBL/GenBank/DDBJ whole genome shotgun (WGS) entry which is preliminary data.</text>
</comment>
<name>A0A6B0R0N5_9CETA</name>
<dbReference type="EMBL" id="VBQZ03000007">
    <property type="protein sequence ID" value="MXQ81404.1"/>
    <property type="molecule type" value="Genomic_DNA"/>
</dbReference>
<evidence type="ECO:0000313" key="1">
    <source>
        <dbReference type="EMBL" id="MXQ81404.1"/>
    </source>
</evidence>
<keyword evidence="2" id="KW-1185">Reference proteome</keyword>
<reference evidence="1" key="1">
    <citation type="submission" date="2019-10" db="EMBL/GenBank/DDBJ databases">
        <title>The sequence and de novo assembly of the wild yak genome.</title>
        <authorList>
            <person name="Liu Y."/>
        </authorList>
    </citation>
    <scope>NUCLEOTIDE SEQUENCE [LARGE SCALE GENOMIC DNA]</scope>
    <source>
        <strain evidence="1">WY2019</strain>
    </source>
</reference>
<dbReference type="Proteomes" id="UP000322234">
    <property type="component" value="Unassembled WGS sequence"/>
</dbReference>
<protein>
    <submittedName>
        <fullName evidence="1">Uncharacterized protein</fullName>
    </submittedName>
</protein>
<evidence type="ECO:0000313" key="2">
    <source>
        <dbReference type="Proteomes" id="UP000322234"/>
    </source>
</evidence>
<proteinExistence type="predicted"/>
<accession>A0A6B0R0N5</accession>
<organism evidence="1 2">
    <name type="scientific">Bos mutus</name>
    <name type="common">wild yak</name>
    <dbReference type="NCBI Taxonomy" id="72004"/>
    <lineage>
        <taxon>Eukaryota</taxon>
        <taxon>Metazoa</taxon>
        <taxon>Chordata</taxon>
        <taxon>Craniata</taxon>
        <taxon>Vertebrata</taxon>
        <taxon>Euteleostomi</taxon>
        <taxon>Mammalia</taxon>
        <taxon>Eutheria</taxon>
        <taxon>Laurasiatheria</taxon>
        <taxon>Artiodactyla</taxon>
        <taxon>Ruminantia</taxon>
        <taxon>Pecora</taxon>
        <taxon>Bovidae</taxon>
        <taxon>Bovinae</taxon>
        <taxon>Bos</taxon>
    </lineage>
</organism>
<gene>
    <name evidence="1" type="ORF">E5288_WYG005818</name>
</gene>